<comment type="caution">
    <text evidence="1">The sequence shown here is derived from an EMBL/GenBank/DDBJ whole genome shotgun (WGS) entry which is preliminary data.</text>
</comment>
<dbReference type="AlphaFoldDB" id="A0A7W6CR98"/>
<reference evidence="1 2" key="1">
    <citation type="submission" date="2020-08" db="EMBL/GenBank/DDBJ databases">
        <title>Genomic Encyclopedia of Type Strains, Phase IV (KMG-IV): sequencing the most valuable type-strain genomes for metagenomic binning, comparative biology and taxonomic classification.</title>
        <authorList>
            <person name="Goeker M."/>
        </authorList>
    </citation>
    <scope>NUCLEOTIDE SEQUENCE [LARGE SCALE GENOMIC DNA]</scope>
    <source>
        <strain evidence="1 2">DSM 26575</strain>
    </source>
</reference>
<sequence length="87" mass="9930">MATTITQFQGLTFSILVEEFHDKGTDGRLNCYLASIYTQDKATAVRHLVRRSRLPGAASAMKREIEREGIKAFHRLRGEKRHDRVDG</sequence>
<gene>
    <name evidence="1" type="ORF">GGQ67_003420</name>
</gene>
<evidence type="ECO:0000313" key="1">
    <source>
        <dbReference type="EMBL" id="MBB3965745.1"/>
    </source>
</evidence>
<proteinExistence type="predicted"/>
<dbReference type="RefSeq" id="WP_183901287.1">
    <property type="nucleotide sequence ID" value="NZ_JACIDW010000011.1"/>
</dbReference>
<dbReference type="EMBL" id="JACIDW010000011">
    <property type="protein sequence ID" value="MBB3965745.1"/>
    <property type="molecule type" value="Genomic_DNA"/>
</dbReference>
<accession>A0A7W6CR98</accession>
<name>A0A7W6CR98_9HYPH</name>
<organism evidence="1 2">
    <name type="scientific">Rhizobium metallidurans</name>
    <dbReference type="NCBI Taxonomy" id="1265931"/>
    <lineage>
        <taxon>Bacteria</taxon>
        <taxon>Pseudomonadati</taxon>
        <taxon>Pseudomonadota</taxon>
        <taxon>Alphaproteobacteria</taxon>
        <taxon>Hyphomicrobiales</taxon>
        <taxon>Rhizobiaceae</taxon>
        <taxon>Rhizobium/Agrobacterium group</taxon>
        <taxon>Rhizobium</taxon>
    </lineage>
</organism>
<evidence type="ECO:0000313" key="2">
    <source>
        <dbReference type="Proteomes" id="UP000582090"/>
    </source>
</evidence>
<keyword evidence="2" id="KW-1185">Reference proteome</keyword>
<protein>
    <submittedName>
        <fullName evidence="1">Uncharacterized protein</fullName>
    </submittedName>
</protein>
<dbReference type="Proteomes" id="UP000582090">
    <property type="component" value="Unassembled WGS sequence"/>
</dbReference>